<reference evidence="2" key="1">
    <citation type="submission" date="2022-01" db="EMBL/GenBank/DDBJ databases">
        <authorList>
            <person name="King R."/>
        </authorList>
    </citation>
    <scope>NUCLEOTIDE SEQUENCE</scope>
</reference>
<feature type="compositionally biased region" description="Basic and acidic residues" evidence="1">
    <location>
        <begin position="295"/>
        <end position="310"/>
    </location>
</feature>
<keyword evidence="3" id="KW-1185">Reference proteome</keyword>
<dbReference type="EMBL" id="OU892290">
    <property type="protein sequence ID" value="CAG9763604.1"/>
    <property type="molecule type" value="Genomic_DNA"/>
</dbReference>
<accession>A0A9N9QLE0</accession>
<feature type="compositionally biased region" description="Acidic residues" evidence="1">
    <location>
        <begin position="311"/>
        <end position="335"/>
    </location>
</feature>
<name>A0A9N9QLE0_9CUCU</name>
<evidence type="ECO:0000313" key="3">
    <source>
        <dbReference type="Proteomes" id="UP001152799"/>
    </source>
</evidence>
<feature type="compositionally biased region" description="Acidic residues" evidence="1">
    <location>
        <begin position="278"/>
        <end position="294"/>
    </location>
</feature>
<proteinExistence type="predicted"/>
<dbReference type="AlphaFoldDB" id="A0A9N9QLE0"/>
<organism evidence="2 3">
    <name type="scientific">Ceutorhynchus assimilis</name>
    <name type="common">cabbage seed weevil</name>
    <dbReference type="NCBI Taxonomy" id="467358"/>
    <lineage>
        <taxon>Eukaryota</taxon>
        <taxon>Metazoa</taxon>
        <taxon>Ecdysozoa</taxon>
        <taxon>Arthropoda</taxon>
        <taxon>Hexapoda</taxon>
        <taxon>Insecta</taxon>
        <taxon>Pterygota</taxon>
        <taxon>Neoptera</taxon>
        <taxon>Endopterygota</taxon>
        <taxon>Coleoptera</taxon>
        <taxon>Polyphaga</taxon>
        <taxon>Cucujiformia</taxon>
        <taxon>Curculionidae</taxon>
        <taxon>Ceutorhynchinae</taxon>
        <taxon>Ceutorhynchus</taxon>
    </lineage>
</organism>
<protein>
    <submittedName>
        <fullName evidence="2">Uncharacterized protein</fullName>
    </submittedName>
</protein>
<gene>
    <name evidence="2" type="ORF">CEUTPL_LOCUS4262</name>
</gene>
<evidence type="ECO:0000313" key="2">
    <source>
        <dbReference type="EMBL" id="CAG9763604.1"/>
    </source>
</evidence>
<dbReference type="Proteomes" id="UP001152799">
    <property type="component" value="Chromosome 14"/>
</dbReference>
<sequence length="892" mass="103183">MSSRTKKILSMIENKSRSVKNEYINKDKTAMPSTEEVPSTEKTCDNSMICDTLTTTHKKSENDTLEDQENFEQILGIAESIHINNGSTIEANGEIQKTDMPSTEDVPSTEKTCDNSMICDTLTTTHKKSENDTLEDQENFEQILGIAESIHINNGSTIEANGEIQKTDMPSTEDVPSTEKTCDNSMICDTLTTTHKKSENDTLEDQENFEQILDKAEFMYIDNGSTIESNGEIQINENPENVIIQGNSFLNLVDFVESDEVNNIINIFNVTEVQSNLETEDDSNIQEPMEIDFEPELHETSRNDSEREDRDYEPEAEQSDEESEEDMEAEEEDMEAANQTPLMHEEASTIGINSYRKRNQNLRVTGQKYVGFRRPRNQKLTFQDVERNARLMGPSCTSAASFWENLPTWEQKKVYVMNLVSKKEKERQRTDAEVSRRNESMFYSLNIGDRNVQVCKKMFLGTLGLKEWMVSNWVNNSTYGTEKTTSKRNSARLVNEESVEFLKSFLDNLPKLPSHYCRKETKKLYLQETFGSFSELHKLYQQHCDSSNQKGLSRNTLMKYVKEKNIGIFSPRKDQCDLCVEYQAGNLEQETWEKHRQDKERAQQEKVKDKEEAKNNNCHVLCMDLQAVKTCPYLQASSLYFKTKLCCHNFTVYDLNTKDATCYWFDETDTDLQASAFASLLVDFLQRKFLNIPGEKKPIIIFSDGCTYQNRNSTMANALLSLSTTYNVTIIQKYLVKGHTNMECDSVHATIEKKLKNKTISVPHDFQRITEEARKNPNPYEVMSPSFDFFKNYNKDLVYESIRPGRKPDDPTVTNIRALKYERGEIHYKLDFNENFLPLPQRPKRSIKKIDEFPRLFTGKLPITKQKFTHLQQIKTKLNSNFWSFYDNLLHK</sequence>
<dbReference type="PANTHER" id="PTHR10773">
    <property type="entry name" value="DNA-DIRECTED RNA POLYMERASES I, II, AND III SUBUNIT RPABC2"/>
    <property type="match status" value="1"/>
</dbReference>
<dbReference type="PANTHER" id="PTHR10773:SF19">
    <property type="match status" value="1"/>
</dbReference>
<feature type="region of interest" description="Disordered" evidence="1">
    <location>
        <begin position="276"/>
        <end position="344"/>
    </location>
</feature>
<evidence type="ECO:0000256" key="1">
    <source>
        <dbReference type="SAM" id="MobiDB-lite"/>
    </source>
</evidence>
<dbReference type="OrthoDB" id="6774673at2759"/>